<dbReference type="PANTHER" id="PTHR37308:SF1">
    <property type="entry name" value="POLYPRENYL-PHOSPHATE TRANSPORTER"/>
    <property type="match status" value="1"/>
</dbReference>
<feature type="transmembrane region" description="Helical" evidence="1">
    <location>
        <begin position="53"/>
        <end position="77"/>
    </location>
</feature>
<reference evidence="2 3" key="1">
    <citation type="submission" date="2019-07" db="EMBL/GenBank/DDBJ databases">
        <title>Genomic Encyclopedia of Type Strains, Phase I: the one thousand microbial genomes (KMG-I) project.</title>
        <authorList>
            <person name="Kyrpides N."/>
        </authorList>
    </citation>
    <scope>NUCLEOTIDE SEQUENCE [LARGE SCALE GENOMIC DNA]</scope>
    <source>
        <strain evidence="2 3">DSM 375</strain>
    </source>
</reference>
<dbReference type="AlphaFoldDB" id="A0A562I126"/>
<feature type="transmembrane region" description="Helical" evidence="1">
    <location>
        <begin position="138"/>
        <end position="169"/>
    </location>
</feature>
<feature type="transmembrane region" description="Helical" evidence="1">
    <location>
        <begin position="83"/>
        <end position="101"/>
    </location>
</feature>
<dbReference type="EMBL" id="VLKG01000007">
    <property type="protein sequence ID" value="TWH64731.1"/>
    <property type="molecule type" value="Genomic_DNA"/>
</dbReference>
<sequence>MGMADVVPGVSGGTIAFISGIYDQLLQALAAIPRALRLLLQGQLKMAWQSAQANFLVVLFAGVLTSVFSFAKLISYLLDTYPIFIWSFFFGLVLISVYLIAREVREKIKVSSIFLFALGSILAYWVTQAPPIAVDQGYLSLFFAGYIAICAMLLPGISGSFVLVLLGLYPVVLSAIKNLEVGILLVFISGCVLGLMSFSRILIWMLNRWHDAVLMFLTGLMLGSLNKIWPWKETLSWQEISGEKVPLLQQNLWPDHYTALTGQDALLIWAIMLALIGAALVLVLDYLASRKA</sequence>
<keyword evidence="1" id="KW-0472">Membrane</keyword>
<proteinExistence type="predicted"/>
<dbReference type="Pfam" id="PF04018">
    <property type="entry name" value="VCA0040-like"/>
    <property type="match status" value="1"/>
</dbReference>
<feature type="transmembrane region" description="Helical" evidence="1">
    <location>
        <begin position="266"/>
        <end position="288"/>
    </location>
</feature>
<organism evidence="2 3">
    <name type="scientific">Azomonas agilis</name>
    <dbReference type="NCBI Taxonomy" id="116849"/>
    <lineage>
        <taxon>Bacteria</taxon>
        <taxon>Pseudomonadati</taxon>
        <taxon>Pseudomonadota</taxon>
        <taxon>Gammaproteobacteria</taxon>
        <taxon>Pseudomonadales</taxon>
        <taxon>Pseudomonadaceae</taxon>
        <taxon>Azomonas</taxon>
    </lineage>
</organism>
<evidence type="ECO:0000256" key="1">
    <source>
        <dbReference type="SAM" id="Phobius"/>
    </source>
</evidence>
<dbReference type="Proteomes" id="UP000319627">
    <property type="component" value="Unassembled WGS sequence"/>
</dbReference>
<keyword evidence="1" id="KW-1133">Transmembrane helix</keyword>
<protein>
    <submittedName>
        <fullName evidence="2">Putative membrane protein</fullName>
    </submittedName>
</protein>
<dbReference type="PANTHER" id="PTHR37308">
    <property type="entry name" value="INTEGRAL MEMBRANE PROTEIN"/>
    <property type="match status" value="1"/>
</dbReference>
<feature type="transmembrane region" description="Helical" evidence="1">
    <location>
        <begin position="181"/>
        <end position="206"/>
    </location>
</feature>
<comment type="caution">
    <text evidence="2">The sequence shown here is derived from an EMBL/GenBank/DDBJ whole genome shotgun (WGS) entry which is preliminary data.</text>
</comment>
<name>A0A562I126_9GAMM</name>
<evidence type="ECO:0000313" key="2">
    <source>
        <dbReference type="EMBL" id="TWH64731.1"/>
    </source>
</evidence>
<feature type="transmembrane region" description="Helical" evidence="1">
    <location>
        <begin position="108"/>
        <end position="126"/>
    </location>
</feature>
<evidence type="ECO:0000313" key="3">
    <source>
        <dbReference type="Proteomes" id="UP000319627"/>
    </source>
</evidence>
<dbReference type="InterPro" id="IPR007163">
    <property type="entry name" value="VCA0040-like"/>
</dbReference>
<gene>
    <name evidence="2" type="ORF">LX59_02078</name>
</gene>
<keyword evidence="3" id="KW-1185">Reference proteome</keyword>
<accession>A0A562I126</accession>
<keyword evidence="1" id="KW-0812">Transmembrane</keyword>